<organism evidence="1 2">
    <name type="scientific">Acetobacterium wieringae</name>
    <dbReference type="NCBI Taxonomy" id="52694"/>
    <lineage>
        <taxon>Bacteria</taxon>
        <taxon>Bacillati</taxon>
        <taxon>Bacillota</taxon>
        <taxon>Clostridia</taxon>
        <taxon>Eubacteriales</taxon>
        <taxon>Eubacteriaceae</taxon>
        <taxon>Acetobacterium</taxon>
    </lineage>
</organism>
<reference evidence="1" key="1">
    <citation type="submission" date="2021-11" db="EMBL/GenBank/DDBJ databases">
        <title>Isoprene-degrading acetogen.</title>
        <authorList>
            <person name="Yang Y."/>
            <person name="Jin H."/>
            <person name="Yan J."/>
        </authorList>
    </citation>
    <scope>NUCLEOTIDE SEQUENCE</scope>
    <source>
        <strain evidence="1">Berkeley</strain>
    </source>
</reference>
<evidence type="ECO:0000313" key="2">
    <source>
        <dbReference type="Proteomes" id="UP001163550"/>
    </source>
</evidence>
<proteinExistence type="predicted"/>
<name>A0ABY6H9I3_9FIRM</name>
<dbReference type="Proteomes" id="UP001163550">
    <property type="component" value="Chromosome"/>
</dbReference>
<dbReference type="EMBL" id="CP087994">
    <property type="protein sequence ID" value="UYO61131.1"/>
    <property type="molecule type" value="Genomic_DNA"/>
</dbReference>
<dbReference type="RefSeq" id="WP_263992395.1">
    <property type="nucleotide sequence ID" value="NZ_CP087994.1"/>
</dbReference>
<protein>
    <submittedName>
        <fullName evidence="1">Uncharacterized protein</fullName>
    </submittedName>
</protein>
<accession>A0ABY6H9I3</accession>
<sequence length="230" mass="26540">MGGFKQQSLNIDFQRGFFEHTVETLEKCCCLMKATCISTDRKIRNHEVSIQNHLFKYYLDNNAVLEKLGCDGFPISFQIETPETYDDTTDMFIGRCDIRVTSNNYWLNKDKEDYYIIECKRIDGSSNLNNKYVDEGISRFVEEPPKYPSHHGRNIMFGFVVQNISIDDNTRKISEIDVKKFGSKSHGAFVTGKSDLSEGLYEYASAYSLSTKVVELLHIFFDFSELMKVS</sequence>
<evidence type="ECO:0000313" key="1">
    <source>
        <dbReference type="EMBL" id="UYO61131.1"/>
    </source>
</evidence>
<gene>
    <name evidence="1" type="ORF">LNN31_10070</name>
</gene>
<keyword evidence="2" id="KW-1185">Reference proteome</keyword>